<name>A0ABR9IXJ5_RHIVS</name>
<reference evidence="1 2" key="1">
    <citation type="submission" date="2020-10" db="EMBL/GenBank/DDBJ databases">
        <title>Sequencing the genomes of 1000 actinobacteria strains.</title>
        <authorList>
            <person name="Klenk H.-P."/>
        </authorList>
    </citation>
    <scope>NUCLEOTIDE SEQUENCE [LARGE SCALE GENOMIC DNA]</scope>
    <source>
        <strain evidence="1 2">DSM 7307</strain>
    </source>
</reference>
<evidence type="ECO:0000313" key="1">
    <source>
        <dbReference type="EMBL" id="MBE1507939.1"/>
    </source>
</evidence>
<evidence type="ECO:0000313" key="2">
    <source>
        <dbReference type="Proteomes" id="UP000620262"/>
    </source>
</evidence>
<accession>A0ABR9IXJ5</accession>
<dbReference type="EMBL" id="JADBEC010000002">
    <property type="protein sequence ID" value="MBE1507939.1"/>
    <property type="molecule type" value="Genomic_DNA"/>
</dbReference>
<organism evidence="1 2">
    <name type="scientific">Rhizobium viscosum</name>
    <name type="common">Arthrobacter viscosus</name>
    <dbReference type="NCBI Taxonomy" id="1673"/>
    <lineage>
        <taxon>Bacteria</taxon>
        <taxon>Pseudomonadati</taxon>
        <taxon>Pseudomonadota</taxon>
        <taxon>Alphaproteobacteria</taxon>
        <taxon>Hyphomicrobiales</taxon>
        <taxon>Rhizobiaceae</taxon>
        <taxon>Rhizobium/Agrobacterium group</taxon>
        <taxon>Rhizobium</taxon>
    </lineage>
</organism>
<dbReference type="SUPFAM" id="SSF55486">
    <property type="entry name" value="Metalloproteases ('zincins'), catalytic domain"/>
    <property type="match status" value="1"/>
</dbReference>
<proteinExistence type="predicted"/>
<dbReference type="Gene3D" id="3.40.390.10">
    <property type="entry name" value="Collagenase (Catalytic Domain)"/>
    <property type="match status" value="1"/>
</dbReference>
<dbReference type="InterPro" id="IPR024079">
    <property type="entry name" value="MetalloPept_cat_dom_sf"/>
</dbReference>
<evidence type="ECO:0008006" key="3">
    <source>
        <dbReference type="Google" id="ProtNLM"/>
    </source>
</evidence>
<dbReference type="RefSeq" id="WP_192731625.1">
    <property type="nucleotide sequence ID" value="NZ_BAAAVL010000002.1"/>
</dbReference>
<dbReference type="Proteomes" id="UP000620262">
    <property type="component" value="Unassembled WGS sequence"/>
</dbReference>
<protein>
    <recommendedName>
        <fullName evidence="3">Matrix metalloproteinase-11</fullName>
    </recommendedName>
</protein>
<comment type="caution">
    <text evidence="1">The sequence shown here is derived from an EMBL/GenBank/DDBJ whole genome shotgun (WGS) entry which is preliminary data.</text>
</comment>
<gene>
    <name evidence="1" type="ORF">H4W29_005184</name>
</gene>
<keyword evidence="2" id="KW-1185">Reference proteome</keyword>
<sequence>MVVKKKGSADIFTLKSGTQLKSVLKQVTHVYHGGACCETDGVGFALPDNRSITEIVVDATNGFIPLWDINVTLNWRFQEASLRQFADPDAVKSYLRTLFGETLIKWGKAVPIKFSETSEPWDFEIVVKTQDNCSSLGCTLARAFFPDAGQHELVLFPKMFEQVRKEQIETLAHELGHVFGLRHFFAKVSETGSASEIFGTHDPLSIMNYGPQSVLTTTDIDDLARLYQEAWSGSLTEINGTPIRLMQPFSHFRQKAQMPPQFSLVARTII</sequence>